<gene>
    <name evidence="4" type="ORF">NJR55_10230</name>
</gene>
<dbReference type="InterPro" id="IPR000462">
    <property type="entry name" value="CDP-OH_P_trans"/>
</dbReference>
<keyword evidence="5" id="KW-1185">Reference proteome</keyword>
<dbReference type="InterPro" id="IPR043130">
    <property type="entry name" value="CDP-OH_PTrfase_TM_dom"/>
</dbReference>
<dbReference type="EMBL" id="JAMZDE010000007">
    <property type="protein sequence ID" value="MCP1339964.1"/>
    <property type="molecule type" value="Genomic_DNA"/>
</dbReference>
<dbReference type="GO" id="GO:0016780">
    <property type="term" value="F:phosphotransferase activity, for other substituted phosphate groups"/>
    <property type="evidence" value="ECO:0007669"/>
    <property type="project" value="InterPro"/>
</dbReference>
<keyword evidence="3" id="KW-1133">Transmembrane helix</keyword>
<keyword evidence="3" id="KW-0812">Transmembrane</keyword>
<proteinExistence type="inferred from homology"/>
<feature type="transmembrane region" description="Helical" evidence="3">
    <location>
        <begin position="150"/>
        <end position="170"/>
    </location>
</feature>
<keyword evidence="1 2" id="KW-0808">Transferase</keyword>
<evidence type="ECO:0000313" key="4">
    <source>
        <dbReference type="EMBL" id="MCP1339964.1"/>
    </source>
</evidence>
<accession>A0A9X2FVF4</accession>
<evidence type="ECO:0000256" key="3">
    <source>
        <dbReference type="SAM" id="Phobius"/>
    </source>
</evidence>
<organism evidence="4 5">
    <name type="scientific">Idiomarina rhizosphaerae</name>
    <dbReference type="NCBI Taxonomy" id="2961572"/>
    <lineage>
        <taxon>Bacteria</taxon>
        <taxon>Pseudomonadati</taxon>
        <taxon>Pseudomonadota</taxon>
        <taxon>Gammaproteobacteria</taxon>
        <taxon>Alteromonadales</taxon>
        <taxon>Idiomarinaceae</taxon>
        <taxon>Idiomarina</taxon>
    </lineage>
</organism>
<dbReference type="RefSeq" id="WP_253619838.1">
    <property type="nucleotide sequence ID" value="NZ_JAMZDE010000007.1"/>
</dbReference>
<evidence type="ECO:0000256" key="2">
    <source>
        <dbReference type="RuleBase" id="RU003750"/>
    </source>
</evidence>
<reference evidence="4" key="1">
    <citation type="submission" date="2022-06" db="EMBL/GenBank/DDBJ databases">
        <title>Idiomarina rhizosphaerae M1R2S28.</title>
        <authorList>
            <person name="Sun J.-Q."/>
            <person name="Li L.-F."/>
        </authorList>
    </citation>
    <scope>NUCLEOTIDE SEQUENCE</scope>
    <source>
        <strain evidence="4">M1R2S28</strain>
    </source>
</reference>
<dbReference type="AlphaFoldDB" id="A0A9X2FVF4"/>
<dbReference type="Pfam" id="PF01066">
    <property type="entry name" value="CDP-OH_P_transf"/>
    <property type="match status" value="1"/>
</dbReference>
<feature type="transmembrane region" description="Helical" evidence="3">
    <location>
        <begin position="36"/>
        <end position="60"/>
    </location>
</feature>
<dbReference type="PROSITE" id="PS00379">
    <property type="entry name" value="CDP_ALCOHOL_P_TRANSF"/>
    <property type="match status" value="1"/>
</dbReference>
<name>A0A9X2FVF4_9GAMM</name>
<dbReference type="Proteomes" id="UP001139474">
    <property type="component" value="Unassembled WGS sequence"/>
</dbReference>
<dbReference type="Gene3D" id="1.20.120.1760">
    <property type="match status" value="1"/>
</dbReference>
<feature type="transmembrane region" description="Helical" evidence="3">
    <location>
        <begin position="81"/>
        <end position="103"/>
    </location>
</feature>
<dbReference type="GO" id="GO:0016020">
    <property type="term" value="C:membrane"/>
    <property type="evidence" value="ECO:0007669"/>
    <property type="project" value="InterPro"/>
</dbReference>
<feature type="transmembrane region" description="Helical" evidence="3">
    <location>
        <begin position="109"/>
        <end position="129"/>
    </location>
</feature>
<comment type="similarity">
    <text evidence="2">Belongs to the CDP-alcohol phosphatidyltransferase class-I family.</text>
</comment>
<keyword evidence="3" id="KW-0472">Membrane</keyword>
<feature type="transmembrane region" description="Helical" evidence="3">
    <location>
        <begin position="176"/>
        <end position="195"/>
    </location>
</feature>
<protein>
    <submittedName>
        <fullName evidence="4">CDP-alcohol phosphatidyltransferase family protein</fullName>
    </submittedName>
</protein>
<dbReference type="GO" id="GO:0008654">
    <property type="term" value="P:phospholipid biosynthetic process"/>
    <property type="evidence" value="ECO:0007669"/>
    <property type="project" value="InterPro"/>
</dbReference>
<sequence length="212" mass="22876">MFDPKLLPATRKILDLPARLLVRAGVSADQVTITGFIIGLLAVPFLAFELYEFALAAILLNRLCDGLDGAVARRTQLTDSGGFLDIVLDFIFYSAVVFGFLLASPEQNAIAAGLLLVTFMGTGSTFLAFASVAGKRGIENPEYPNKSLHYMGGLTEGFETILAFVAFCLWPQHFSVLAYIFAAACWLTAITRIVAGYRTLKQPTAKPDGSNV</sequence>
<comment type="caution">
    <text evidence="4">The sequence shown here is derived from an EMBL/GenBank/DDBJ whole genome shotgun (WGS) entry which is preliminary data.</text>
</comment>
<evidence type="ECO:0000256" key="1">
    <source>
        <dbReference type="ARBA" id="ARBA00022679"/>
    </source>
</evidence>
<evidence type="ECO:0000313" key="5">
    <source>
        <dbReference type="Proteomes" id="UP001139474"/>
    </source>
</evidence>
<dbReference type="InterPro" id="IPR048254">
    <property type="entry name" value="CDP_ALCOHOL_P_TRANSF_CS"/>
</dbReference>